<comment type="caution">
    <text evidence="1">The sequence shown here is derived from an EMBL/GenBank/DDBJ whole genome shotgun (WGS) entry which is preliminary data.</text>
</comment>
<organism evidence="1 2">
    <name type="scientific">Macroventuria anomochaeta</name>
    <dbReference type="NCBI Taxonomy" id="301207"/>
    <lineage>
        <taxon>Eukaryota</taxon>
        <taxon>Fungi</taxon>
        <taxon>Dikarya</taxon>
        <taxon>Ascomycota</taxon>
        <taxon>Pezizomycotina</taxon>
        <taxon>Dothideomycetes</taxon>
        <taxon>Pleosporomycetidae</taxon>
        <taxon>Pleosporales</taxon>
        <taxon>Pleosporineae</taxon>
        <taxon>Didymellaceae</taxon>
        <taxon>Macroventuria</taxon>
    </lineage>
</organism>
<keyword evidence="2" id="KW-1185">Reference proteome</keyword>
<dbReference type="Proteomes" id="UP000799754">
    <property type="component" value="Unassembled WGS sequence"/>
</dbReference>
<accession>A0ACB6SGC4</accession>
<evidence type="ECO:0000313" key="1">
    <source>
        <dbReference type="EMBL" id="KAF2633335.1"/>
    </source>
</evidence>
<name>A0ACB6SGC4_9PLEO</name>
<dbReference type="EMBL" id="MU006701">
    <property type="protein sequence ID" value="KAF2633335.1"/>
    <property type="molecule type" value="Genomic_DNA"/>
</dbReference>
<gene>
    <name evidence="1" type="ORF">BU25DRAFT_3999</name>
</gene>
<sequence>MRVFPWDEETYSDSDYDTDDDSVHDLQGDTELKQLYASTKSAITSLMRISMATREPVPNRQARSIDKSHFEQHDMPRIQAKFPSAPQYLSERLGRAISSCQSSVKNCTQREEFEDCTGVVLGEATNSIYR</sequence>
<protein>
    <submittedName>
        <fullName evidence="1">Uncharacterized protein</fullName>
    </submittedName>
</protein>
<evidence type="ECO:0000313" key="2">
    <source>
        <dbReference type="Proteomes" id="UP000799754"/>
    </source>
</evidence>
<reference evidence="1" key="1">
    <citation type="journal article" date="2020" name="Stud. Mycol.">
        <title>101 Dothideomycetes genomes: a test case for predicting lifestyles and emergence of pathogens.</title>
        <authorList>
            <person name="Haridas S."/>
            <person name="Albert R."/>
            <person name="Binder M."/>
            <person name="Bloem J."/>
            <person name="Labutti K."/>
            <person name="Salamov A."/>
            <person name="Andreopoulos B."/>
            <person name="Baker S."/>
            <person name="Barry K."/>
            <person name="Bills G."/>
            <person name="Bluhm B."/>
            <person name="Cannon C."/>
            <person name="Castanera R."/>
            <person name="Culley D."/>
            <person name="Daum C."/>
            <person name="Ezra D."/>
            <person name="Gonzalez J."/>
            <person name="Henrissat B."/>
            <person name="Kuo A."/>
            <person name="Liang C."/>
            <person name="Lipzen A."/>
            <person name="Lutzoni F."/>
            <person name="Magnuson J."/>
            <person name="Mondo S."/>
            <person name="Nolan M."/>
            <person name="Ohm R."/>
            <person name="Pangilinan J."/>
            <person name="Park H.-J."/>
            <person name="Ramirez L."/>
            <person name="Alfaro M."/>
            <person name="Sun H."/>
            <person name="Tritt A."/>
            <person name="Yoshinaga Y."/>
            <person name="Zwiers L.-H."/>
            <person name="Turgeon B."/>
            <person name="Goodwin S."/>
            <person name="Spatafora J."/>
            <person name="Crous P."/>
            <person name="Grigoriev I."/>
        </authorList>
    </citation>
    <scope>NUCLEOTIDE SEQUENCE</scope>
    <source>
        <strain evidence="1">CBS 525.71</strain>
    </source>
</reference>
<proteinExistence type="predicted"/>